<evidence type="ECO:0000256" key="12">
    <source>
        <dbReference type="ARBA" id="ARBA00030897"/>
    </source>
</evidence>
<keyword evidence="7" id="KW-0906">Nuclear pore complex</keyword>
<comment type="similarity">
    <text evidence="2">Belongs to the GLE1 family.</text>
</comment>
<accession>A0A2A4JFD5</accession>
<evidence type="ECO:0000256" key="3">
    <source>
        <dbReference type="ARBA" id="ARBA00022448"/>
    </source>
</evidence>
<dbReference type="GO" id="GO:0015031">
    <property type="term" value="P:protein transport"/>
    <property type="evidence" value="ECO:0007669"/>
    <property type="project" value="UniProtKB-KW"/>
</dbReference>
<dbReference type="PANTHER" id="PTHR12960:SF0">
    <property type="entry name" value="MRNA EXPORT FACTOR GLE1"/>
    <property type="match status" value="1"/>
</dbReference>
<dbReference type="GO" id="GO:0005737">
    <property type="term" value="C:cytoplasm"/>
    <property type="evidence" value="ECO:0007669"/>
    <property type="project" value="TreeGrafter"/>
</dbReference>
<evidence type="ECO:0000256" key="4">
    <source>
        <dbReference type="ARBA" id="ARBA00022816"/>
    </source>
</evidence>
<keyword evidence="4" id="KW-0509">mRNA transport</keyword>
<evidence type="ECO:0000256" key="11">
    <source>
        <dbReference type="ARBA" id="ARBA00029983"/>
    </source>
</evidence>
<evidence type="ECO:0000256" key="9">
    <source>
        <dbReference type="ARBA" id="ARBA00024680"/>
    </source>
</evidence>
<evidence type="ECO:0000256" key="2">
    <source>
        <dbReference type="ARBA" id="ARBA00011056"/>
    </source>
</evidence>
<dbReference type="Pfam" id="PF07817">
    <property type="entry name" value="GLE1"/>
    <property type="match status" value="1"/>
</dbReference>
<keyword evidence="13" id="KW-0175">Coiled coil</keyword>
<keyword evidence="3" id="KW-0813">Transport</keyword>
<keyword evidence="8" id="KW-0539">Nucleus</keyword>
<comment type="function">
    <text evidence="9">Required for the export of mRNAs containing poly(A) tails from the nucleus into the cytoplasm. May be involved in the terminal step of the mRNA transport through the nuclear pore complex (NPC).</text>
</comment>
<evidence type="ECO:0000256" key="13">
    <source>
        <dbReference type="SAM" id="Coils"/>
    </source>
</evidence>
<organism evidence="14">
    <name type="scientific">Heliothis virescens</name>
    <name type="common">Tobacco budworm moth</name>
    <dbReference type="NCBI Taxonomy" id="7102"/>
    <lineage>
        <taxon>Eukaryota</taxon>
        <taxon>Metazoa</taxon>
        <taxon>Ecdysozoa</taxon>
        <taxon>Arthropoda</taxon>
        <taxon>Hexapoda</taxon>
        <taxon>Insecta</taxon>
        <taxon>Pterygota</taxon>
        <taxon>Neoptera</taxon>
        <taxon>Endopterygota</taxon>
        <taxon>Lepidoptera</taxon>
        <taxon>Glossata</taxon>
        <taxon>Ditrysia</taxon>
        <taxon>Noctuoidea</taxon>
        <taxon>Noctuidae</taxon>
        <taxon>Heliothinae</taxon>
        <taxon>Heliothis</taxon>
    </lineage>
</organism>
<dbReference type="PANTHER" id="PTHR12960">
    <property type="entry name" value="GLE-1-RELATED"/>
    <property type="match status" value="1"/>
</dbReference>
<feature type="coiled-coil region" evidence="13">
    <location>
        <begin position="287"/>
        <end position="369"/>
    </location>
</feature>
<dbReference type="InterPro" id="IPR038506">
    <property type="entry name" value="GLE1-like_sf"/>
</dbReference>
<comment type="caution">
    <text evidence="14">The sequence shown here is derived from an EMBL/GenBank/DDBJ whole genome shotgun (WGS) entry which is preliminary data.</text>
</comment>
<reference evidence="14" key="1">
    <citation type="submission" date="2017-09" db="EMBL/GenBank/DDBJ databases">
        <title>Contemporary evolution of a Lepidopteran species, Heliothis virescens, in response to modern agricultural practices.</title>
        <authorList>
            <person name="Fritz M.L."/>
            <person name="Deyonke A.M."/>
            <person name="Papanicolaou A."/>
            <person name="Micinski S."/>
            <person name="Westbrook J."/>
            <person name="Gould F."/>
        </authorList>
    </citation>
    <scope>NUCLEOTIDE SEQUENCE [LARGE SCALE GENOMIC DNA]</scope>
    <source>
        <strain evidence="14">HvINT-</strain>
        <tissue evidence="14">Whole body</tissue>
    </source>
</reference>
<evidence type="ECO:0000256" key="1">
    <source>
        <dbReference type="ARBA" id="ARBA00004567"/>
    </source>
</evidence>
<name>A0A2A4JFD5_HELVI</name>
<dbReference type="STRING" id="7102.A0A2A4JFD5"/>
<dbReference type="InterPro" id="IPR012476">
    <property type="entry name" value="GLE1"/>
</dbReference>
<evidence type="ECO:0000256" key="8">
    <source>
        <dbReference type="ARBA" id="ARBA00023242"/>
    </source>
</evidence>
<keyword evidence="6" id="KW-0811">Translocation</keyword>
<proteinExistence type="inferred from homology"/>
<dbReference type="GO" id="GO:0016973">
    <property type="term" value="P:poly(A)+ mRNA export from nucleus"/>
    <property type="evidence" value="ECO:0007669"/>
    <property type="project" value="InterPro"/>
</dbReference>
<dbReference type="GO" id="GO:0000822">
    <property type="term" value="F:inositol hexakisphosphate binding"/>
    <property type="evidence" value="ECO:0007669"/>
    <property type="project" value="TreeGrafter"/>
</dbReference>
<keyword evidence="5" id="KW-0653">Protein transport</keyword>
<protein>
    <recommendedName>
        <fullName evidence="10">mRNA export factor GLE1</fullName>
    </recommendedName>
    <alternativeName>
        <fullName evidence="12">GLE1 RNA export mediator</fullName>
    </alternativeName>
    <alternativeName>
        <fullName evidence="11">Nucleoporin GLE1</fullName>
    </alternativeName>
</protein>
<evidence type="ECO:0000256" key="7">
    <source>
        <dbReference type="ARBA" id="ARBA00023132"/>
    </source>
</evidence>
<comment type="subcellular location">
    <subcellularLocation>
        <location evidence="1">Nucleus</location>
        <location evidence="1">Nuclear pore complex</location>
    </subcellularLocation>
</comment>
<evidence type="ECO:0000256" key="10">
    <source>
        <dbReference type="ARBA" id="ARBA00026227"/>
    </source>
</evidence>
<evidence type="ECO:0000256" key="6">
    <source>
        <dbReference type="ARBA" id="ARBA00023010"/>
    </source>
</evidence>
<evidence type="ECO:0000256" key="5">
    <source>
        <dbReference type="ARBA" id="ARBA00022927"/>
    </source>
</evidence>
<gene>
    <name evidence="14" type="ORF">B5V51_3345</name>
</gene>
<dbReference type="Gene3D" id="1.25.40.510">
    <property type="entry name" value="GLE1-like"/>
    <property type="match status" value="1"/>
</dbReference>
<evidence type="ECO:0000313" key="14">
    <source>
        <dbReference type="EMBL" id="PCG70112.1"/>
    </source>
</evidence>
<dbReference type="AlphaFoldDB" id="A0A2A4JFD5"/>
<dbReference type="GO" id="GO:0044614">
    <property type="term" value="C:nuclear pore cytoplasmic filaments"/>
    <property type="evidence" value="ECO:0007669"/>
    <property type="project" value="TreeGrafter"/>
</dbReference>
<dbReference type="GO" id="GO:0031369">
    <property type="term" value="F:translation initiation factor binding"/>
    <property type="evidence" value="ECO:0007669"/>
    <property type="project" value="TreeGrafter"/>
</dbReference>
<dbReference type="GO" id="GO:0005543">
    <property type="term" value="F:phospholipid binding"/>
    <property type="evidence" value="ECO:0007669"/>
    <property type="project" value="TreeGrafter"/>
</dbReference>
<dbReference type="EMBL" id="NWSH01001797">
    <property type="protein sequence ID" value="PCG70112.1"/>
    <property type="molecule type" value="Genomic_DNA"/>
</dbReference>
<sequence>MDRSFDISFSSYDDLSTHNSTGKGDISITDQLARLRVSALTKAAEISPFVKEVTIGPKSPVKKDDTKEKVTNIKDENTDENLIEDKLREDLRYTLIMKEYENKFQEVSSEIFDDMVHNMLAKRAEVMAMFWTRQVEVCNRRALELEPRKFQMLKELQENDNLSVLNKARLDEQNCKIINTEIIDNMNKILEEQNRAMARCTAITQSHSKICSCYSEITELLKVEPIAKSVCETYTTTINTVLGNINHIMDICKTGATDKDVKQAEILALNIENIKRKILESIDAIKKEEKLKKQKEAEEMMRKKELEEREAQALKAAQMAAAAEAEKIKLEQPKKTKPVFYSAQNYNHYENLKNYLEQYEAQYNDLLQNPNLKKFRFDCQKAVNTPVNALSSVSASHMRDKYEKLSKLLKGETVQVLDIHVTATQHPQGLFYCTALLAKKIVRQGDLLVSSNTEAAYPLAAVTAALWAQFPHFGKLVEANFHRYCPYIVPMFMPQKEGQTDKEFYISRGYTYNDEGVVEKQDKFLKRMSGIFRLHCAIWIASMPKFLNTSNPHGLRYGWRWLASFLNLKPEPDISATLVHDFFIMCGSKYDKHYGRQFRKILELTSNQYLKVLENIDEGGPKTRLEVYLQTVLKSNAVPPPPASKQTINW</sequence>